<evidence type="ECO:0000313" key="5">
    <source>
        <dbReference type="EMBL" id="AXN75273.1"/>
    </source>
</evidence>
<dbReference type="Proteomes" id="UP000317500">
    <property type="component" value="Segment"/>
</dbReference>
<reference evidence="8 9" key="3">
    <citation type="submission" date="2019-07" db="EMBL/GenBank/DDBJ databases">
        <title>Isolation and characterization of Akhmeta virus from wild caught rodents (Apodemus spp.) in Georgia.</title>
        <authorList>
            <person name="Doty J.B."/>
            <person name="Maghlakelidze G."/>
            <person name="Sikharulidze I."/>
            <person name="Tu S.-L."/>
            <person name="Morgan C.N."/>
            <person name="Mauldin M.R."/>
            <person name="Parkadze O."/>
            <person name="Kartskhia N."/>
            <person name="Turmanidze M."/>
            <person name="Matheny A."/>
            <person name="Davidson W."/>
            <person name="Tang S."/>
            <person name="Li Y."/>
            <person name="Upton C."/>
            <person name="Carroll D.S."/>
            <person name="Emerson G.L."/>
        </authorList>
    </citation>
    <scope>NUCLEOTIDE SEQUENCE [LARGE SCALE GENOMIC DNA]</scope>
    <source>
        <strain evidence="6">A39</strain>
        <strain evidence="7">A40</strain>
    </source>
</reference>
<dbReference type="EMBL" id="MN244298">
    <property type="protein sequence ID" value="QEQ49812.1"/>
    <property type="molecule type" value="Genomic_DNA"/>
</dbReference>
<dbReference type="Pfam" id="PF06601">
    <property type="entry name" value="Orthopox_F6"/>
    <property type="match status" value="1"/>
</dbReference>
<gene>
    <name evidence="6" type="primary">AKMV049</name>
    <name evidence="5" type="ORF">AKMV-Vani-049</name>
</gene>
<sequence>MSKILTFVKNKIIDLMINNDQIKYSRVIMIEEADSLLQVDEVYSNHGFDCVDIINDKNNEKVDPYKTDSFFTIN</sequence>
<dbReference type="InterPro" id="IPR009521">
    <property type="entry name" value="Orthopox_F6"/>
</dbReference>
<reference evidence="5" key="1">
    <citation type="journal article" date="2018" name="Viruses">
        <title>Genome Sequences of Akhmeta Virus, an Early Divergent Old World Orthopoxvirus.</title>
        <authorList>
            <person name="Gao J"/>
            <person name="Gigante C"/>
            <person name="Khmaladze E"/>
            <person name="Liu P"/>
            <person name="Tang S"/>
            <person name="Wilkins K"/>
            <person name="Zhao K"/>
            <person name="Davidson W"/>
            <person name="Nakazawa Y"/>
            <person name="Maghlakelidze G"/>
            <person name="Geleishvili M"/>
            <person name="Kokhreidze M"/>
            <person name="Carroll DS"/>
            <person name="Emerson G Li.Y."/>
        </authorList>
    </citation>
    <scope>NUCLEOTIDE SEQUENCE [LARGE SCALE GENOMIC DNA]</scope>
    <source>
        <strain evidence="5">Vani_2010</strain>
    </source>
</reference>
<organism evidence="5">
    <name type="scientific">Orthopoxvirus akhmetapox</name>
    <dbReference type="NCBI Taxonomy" id="2200830"/>
    <lineage>
        <taxon>Viruses</taxon>
        <taxon>Varidnaviria</taxon>
        <taxon>Bamfordvirae</taxon>
        <taxon>Nucleocytoviricota</taxon>
        <taxon>Pokkesviricetes</taxon>
        <taxon>Chitovirales</taxon>
        <taxon>Poxviridae</taxon>
        <taxon>Chordopoxvirinae</taxon>
        <taxon>Orthopoxvirus</taxon>
    </lineage>
</organism>
<evidence type="ECO:0000313" key="7">
    <source>
        <dbReference type="EMBL" id="QEQ49812.1"/>
    </source>
</evidence>
<dbReference type="EMBL" id="MN244297">
    <property type="protein sequence ID" value="QEQ49599.1"/>
    <property type="molecule type" value="Genomic_DNA"/>
</dbReference>
<keyword evidence="1" id="KW-0244">Early protein</keyword>
<accession>A0A346FSN0</accession>
<evidence type="ECO:0000256" key="1">
    <source>
        <dbReference type="ARBA" id="ARBA00022518"/>
    </source>
</evidence>
<evidence type="ECO:0000256" key="4">
    <source>
        <dbReference type="ARBA" id="ARBA00034910"/>
    </source>
</evidence>
<comment type="similarity">
    <text evidence="2">Belongs to the orthopoxvirus OPG050 family.</text>
</comment>
<dbReference type="Proteomes" id="UP000322250">
    <property type="component" value="Segment"/>
</dbReference>
<dbReference type="Proteomes" id="UP000324755">
    <property type="component" value="Segment"/>
</dbReference>
<proteinExistence type="inferred from homology"/>
<reference evidence="5" key="2">
    <citation type="submission" date="2018-07" db="EMBL/GenBank/DDBJ databases">
        <authorList>
            <person name="Gao J."/>
            <person name="Li Y."/>
            <person name="Wang H."/>
        </authorList>
    </citation>
    <scope>NUCLEOTIDE SEQUENCE</scope>
    <source>
        <strain evidence="5">Vani_2010</strain>
    </source>
</reference>
<dbReference type="EMBL" id="MH607143">
    <property type="protein sequence ID" value="AXN75273.1"/>
    <property type="molecule type" value="Genomic_DNA"/>
</dbReference>
<name>A0A346FSN0_9POXV</name>
<evidence type="ECO:0000313" key="9">
    <source>
        <dbReference type="Proteomes" id="UP000324755"/>
    </source>
</evidence>
<evidence type="ECO:0000313" key="6">
    <source>
        <dbReference type="EMBL" id="QEQ49599.1"/>
    </source>
</evidence>
<protein>
    <recommendedName>
        <fullName evidence="3">Protein OPG050</fullName>
    </recommendedName>
    <alternativeName>
        <fullName evidence="4">Protein F6</fullName>
    </alternativeName>
</protein>
<evidence type="ECO:0000313" key="8">
    <source>
        <dbReference type="Proteomes" id="UP000322250"/>
    </source>
</evidence>
<evidence type="ECO:0000256" key="3">
    <source>
        <dbReference type="ARBA" id="ARBA00034825"/>
    </source>
</evidence>
<evidence type="ECO:0000256" key="2">
    <source>
        <dbReference type="ARBA" id="ARBA00034766"/>
    </source>
</evidence>